<reference evidence="11" key="2">
    <citation type="submission" date="2020-09" db="EMBL/GenBank/DDBJ databases">
        <authorList>
            <person name="Sun Q."/>
            <person name="Kim S."/>
        </authorList>
    </citation>
    <scope>NUCLEOTIDE SEQUENCE</scope>
    <source>
        <strain evidence="11">KCTC 42590</strain>
    </source>
</reference>
<dbReference type="InterPro" id="IPR000160">
    <property type="entry name" value="GGDEF_dom"/>
</dbReference>
<dbReference type="Proteomes" id="UP000630923">
    <property type="component" value="Unassembled WGS sequence"/>
</dbReference>
<dbReference type="InterPro" id="IPR007838">
    <property type="entry name" value="Cell_div_ZapA-like"/>
</dbReference>
<evidence type="ECO:0000256" key="7">
    <source>
        <dbReference type="ARBA" id="ARBA00024910"/>
    </source>
</evidence>
<keyword evidence="5" id="KW-0717">Septation</keyword>
<evidence type="ECO:0000256" key="8">
    <source>
        <dbReference type="ARBA" id="ARBA00026068"/>
    </source>
</evidence>
<dbReference type="SUPFAM" id="SSF102829">
    <property type="entry name" value="Cell division protein ZapA-like"/>
    <property type="match status" value="1"/>
</dbReference>
<dbReference type="PROSITE" id="PS50887">
    <property type="entry name" value="GGDEF"/>
    <property type="match status" value="1"/>
</dbReference>
<dbReference type="GO" id="GO:0005829">
    <property type="term" value="C:cytosol"/>
    <property type="evidence" value="ECO:0007669"/>
    <property type="project" value="TreeGrafter"/>
</dbReference>
<evidence type="ECO:0000259" key="10">
    <source>
        <dbReference type="PROSITE" id="PS50887"/>
    </source>
</evidence>
<evidence type="ECO:0000313" key="11">
    <source>
        <dbReference type="EMBL" id="GHF20055.1"/>
    </source>
</evidence>
<dbReference type="PANTHER" id="PTHR34981">
    <property type="entry name" value="CELL DIVISION PROTEIN ZAPA"/>
    <property type="match status" value="1"/>
</dbReference>
<organism evidence="11 12">
    <name type="scientific">Kordiimonas sediminis</name>
    <dbReference type="NCBI Taxonomy" id="1735581"/>
    <lineage>
        <taxon>Bacteria</taxon>
        <taxon>Pseudomonadati</taxon>
        <taxon>Pseudomonadota</taxon>
        <taxon>Alphaproteobacteria</taxon>
        <taxon>Kordiimonadales</taxon>
        <taxon>Kordiimonadaceae</taxon>
        <taxon>Kordiimonas</taxon>
    </lineage>
</organism>
<name>A0A919ARY7_9PROT</name>
<keyword evidence="12" id="KW-1185">Reference proteome</keyword>
<gene>
    <name evidence="11" type="ORF">GCM10017044_13550</name>
</gene>
<dbReference type="EMBL" id="BNCI01000001">
    <property type="protein sequence ID" value="GHF20055.1"/>
    <property type="molecule type" value="Genomic_DNA"/>
</dbReference>
<evidence type="ECO:0000256" key="4">
    <source>
        <dbReference type="ARBA" id="ARBA00022618"/>
    </source>
</evidence>
<protein>
    <recommendedName>
        <fullName evidence="2">Cell division protein ZapA</fullName>
    </recommendedName>
    <alternativeName>
        <fullName evidence="9">Z ring-associated protein ZapA</fullName>
    </alternativeName>
</protein>
<dbReference type="GO" id="GO:0032153">
    <property type="term" value="C:cell division site"/>
    <property type="evidence" value="ECO:0007669"/>
    <property type="project" value="TreeGrafter"/>
</dbReference>
<evidence type="ECO:0000256" key="2">
    <source>
        <dbReference type="ARBA" id="ARBA00015195"/>
    </source>
</evidence>
<evidence type="ECO:0000256" key="6">
    <source>
        <dbReference type="ARBA" id="ARBA00023306"/>
    </source>
</evidence>
<evidence type="ECO:0000256" key="1">
    <source>
        <dbReference type="ARBA" id="ARBA00004496"/>
    </source>
</evidence>
<dbReference type="GO" id="GO:0030428">
    <property type="term" value="C:cell septum"/>
    <property type="evidence" value="ECO:0007669"/>
    <property type="project" value="TreeGrafter"/>
</dbReference>
<dbReference type="AlphaFoldDB" id="A0A919ARY7"/>
<dbReference type="PANTHER" id="PTHR34981:SF1">
    <property type="entry name" value="CELL DIVISION PROTEIN ZAPA"/>
    <property type="match status" value="1"/>
</dbReference>
<dbReference type="GO" id="GO:0043093">
    <property type="term" value="P:FtsZ-dependent cytokinesis"/>
    <property type="evidence" value="ECO:0007669"/>
    <property type="project" value="TreeGrafter"/>
</dbReference>
<comment type="caution">
    <text evidence="11">The sequence shown here is derived from an EMBL/GenBank/DDBJ whole genome shotgun (WGS) entry which is preliminary data.</text>
</comment>
<keyword evidence="3" id="KW-0963">Cytoplasm</keyword>
<evidence type="ECO:0000256" key="9">
    <source>
        <dbReference type="ARBA" id="ARBA00033158"/>
    </source>
</evidence>
<sequence length="104" mass="11058">MAQIQVTVNGKTYPLACAAGEEERLRTLAEYVDNKMTDLSAKLGHVAETRLLLMAAILIADELQDALEGAGADGILGGYSGEDLAMILHEVASEVEGIADRIQE</sequence>
<comment type="subunit">
    <text evidence="8">Homodimer. Interacts with FtsZ.</text>
</comment>
<dbReference type="RefSeq" id="WP_191251127.1">
    <property type="nucleotide sequence ID" value="NZ_BNCI01000001.1"/>
</dbReference>
<keyword evidence="4 11" id="KW-0132">Cell division</keyword>
<proteinExistence type="predicted"/>
<comment type="subcellular location">
    <subcellularLocation>
        <location evidence="1">Cytoplasm</location>
    </subcellularLocation>
</comment>
<evidence type="ECO:0000256" key="3">
    <source>
        <dbReference type="ARBA" id="ARBA00022490"/>
    </source>
</evidence>
<keyword evidence="6" id="KW-0131">Cell cycle</keyword>
<dbReference type="Gene3D" id="3.30.160.880">
    <property type="entry name" value="Cell division protein ZapA protomer, N-terminal domain"/>
    <property type="match status" value="1"/>
</dbReference>
<dbReference type="GO" id="GO:0000921">
    <property type="term" value="P:septin ring assembly"/>
    <property type="evidence" value="ECO:0007669"/>
    <property type="project" value="TreeGrafter"/>
</dbReference>
<dbReference type="Pfam" id="PF05164">
    <property type="entry name" value="ZapA"/>
    <property type="match status" value="1"/>
</dbReference>
<comment type="function">
    <text evidence="7">Activator of cell division through the inhibition of FtsZ GTPase activity, therefore promoting FtsZ assembly into bundles of protofilaments necessary for the formation of the division Z ring. It is recruited early at mid-cell but it is not essential for cell division.</text>
</comment>
<reference evidence="11" key="1">
    <citation type="journal article" date="2014" name="Int. J. Syst. Evol. Microbiol.">
        <title>Complete genome sequence of Corynebacterium casei LMG S-19264T (=DSM 44701T), isolated from a smear-ripened cheese.</title>
        <authorList>
            <consortium name="US DOE Joint Genome Institute (JGI-PGF)"/>
            <person name="Walter F."/>
            <person name="Albersmeier A."/>
            <person name="Kalinowski J."/>
            <person name="Ruckert C."/>
        </authorList>
    </citation>
    <scope>NUCLEOTIDE SEQUENCE</scope>
    <source>
        <strain evidence="11">KCTC 42590</strain>
    </source>
</reference>
<evidence type="ECO:0000313" key="12">
    <source>
        <dbReference type="Proteomes" id="UP000630923"/>
    </source>
</evidence>
<dbReference type="InterPro" id="IPR042233">
    <property type="entry name" value="Cell_div_ZapA_N"/>
</dbReference>
<dbReference type="GO" id="GO:0000917">
    <property type="term" value="P:division septum assembly"/>
    <property type="evidence" value="ECO:0007669"/>
    <property type="project" value="UniProtKB-KW"/>
</dbReference>
<feature type="domain" description="GGDEF" evidence="10">
    <location>
        <begin position="23"/>
        <end position="104"/>
    </location>
</feature>
<dbReference type="InterPro" id="IPR036192">
    <property type="entry name" value="Cell_div_ZapA-like_sf"/>
</dbReference>
<evidence type="ECO:0000256" key="5">
    <source>
        <dbReference type="ARBA" id="ARBA00023210"/>
    </source>
</evidence>
<accession>A0A919ARY7</accession>